<feature type="transmembrane region" description="Helical" evidence="1">
    <location>
        <begin position="371"/>
        <end position="388"/>
    </location>
</feature>
<evidence type="ECO:0000313" key="2">
    <source>
        <dbReference type="EMBL" id="WFD10637.1"/>
    </source>
</evidence>
<dbReference type="Pfam" id="PF18949">
    <property type="entry name" value="DUF5693"/>
    <property type="match status" value="1"/>
</dbReference>
<feature type="transmembrane region" description="Helical" evidence="1">
    <location>
        <begin position="599"/>
        <end position="615"/>
    </location>
</feature>
<name>A0ABY8ECJ8_9FIRM</name>
<organism evidence="2 3">
    <name type="scientific">Tepidibacter hydrothermalis</name>
    <dbReference type="NCBI Taxonomy" id="3036126"/>
    <lineage>
        <taxon>Bacteria</taxon>
        <taxon>Bacillati</taxon>
        <taxon>Bacillota</taxon>
        <taxon>Clostridia</taxon>
        <taxon>Peptostreptococcales</taxon>
        <taxon>Peptostreptococcaceae</taxon>
        <taxon>Tepidibacter</taxon>
    </lineage>
</organism>
<keyword evidence="1" id="KW-0812">Transmembrane</keyword>
<keyword evidence="3" id="KW-1185">Reference proteome</keyword>
<dbReference type="EMBL" id="CP120733">
    <property type="protein sequence ID" value="WFD10637.1"/>
    <property type="molecule type" value="Genomic_DNA"/>
</dbReference>
<keyword evidence="1" id="KW-0472">Membrane</keyword>
<feature type="transmembrane region" description="Helical" evidence="1">
    <location>
        <begin position="400"/>
        <end position="420"/>
    </location>
</feature>
<accession>A0ABY8ECJ8</accession>
<proteinExistence type="predicted"/>
<feature type="transmembrane region" description="Helical" evidence="1">
    <location>
        <begin position="545"/>
        <end position="566"/>
    </location>
</feature>
<evidence type="ECO:0000313" key="3">
    <source>
        <dbReference type="Proteomes" id="UP001222800"/>
    </source>
</evidence>
<reference evidence="2 3" key="1">
    <citation type="submission" date="2023-03" db="EMBL/GenBank/DDBJ databases">
        <title>Complete genome sequence of Tepidibacter sp. SWIR-1, isolated from a deep-sea hydrothermal vent.</title>
        <authorList>
            <person name="Li X."/>
        </authorList>
    </citation>
    <scope>NUCLEOTIDE SEQUENCE [LARGE SCALE GENOMIC DNA]</scope>
    <source>
        <strain evidence="2 3">SWIR-1</strain>
    </source>
</reference>
<gene>
    <name evidence="2" type="ORF">P4S50_00765</name>
</gene>
<dbReference type="Proteomes" id="UP001222800">
    <property type="component" value="Chromosome"/>
</dbReference>
<feature type="transmembrane region" description="Helical" evidence="1">
    <location>
        <begin position="426"/>
        <end position="447"/>
    </location>
</feature>
<dbReference type="RefSeq" id="WP_277732604.1">
    <property type="nucleotide sequence ID" value="NZ_CP120733.1"/>
</dbReference>
<feature type="transmembrane region" description="Helical" evidence="1">
    <location>
        <begin position="622"/>
        <end position="643"/>
    </location>
</feature>
<feature type="transmembrane region" description="Helical" evidence="1">
    <location>
        <begin position="459"/>
        <end position="483"/>
    </location>
</feature>
<keyword evidence="1" id="KW-1133">Transmembrane helix</keyword>
<protein>
    <submittedName>
        <fullName evidence="2">DUF5693 family protein</fullName>
    </submittedName>
</protein>
<feature type="transmembrane region" description="Helical" evidence="1">
    <location>
        <begin position="503"/>
        <end position="524"/>
    </location>
</feature>
<sequence>MKVNRLFSMFLIIAILFSSVLVFKRNSIESEYKNVEIVLDYDQVLNMQKESDKDLKYFLDEFKDMKVGSVAINEATINALKKRKEYKIKTSIDGYDLIVSADASIYNFILEGFKRKIGQDKVEAIDANTMRIKGESKDYIYDETKLYDVNGNYVGKSRVLEGSKLEFLGLGFLQEDIDTIKASGLDVLPRPIYLSEYEDEKSIKYYFEFLDEQNIHPSSIIFAGGEVLGFGLDTDYLQKELKKRNMVVGMIETSVQRENIDQKGLNKLVEDTGYYATRVFNVWDWVQIRYDYEIPLHHQGQEIINSMYRAVTERNIRIIYFKPFIDKQGKYVTEMSIYKQRFEEFDNRIQKGHNMKIGKVNSMREVHPNRLLHIPIAIGIIAAFLILIDNLINIKPKYMNILFGLSSAGTAALYGLGIKGDLLDKMFALLATIAMPSISMAFILYVVRAALKTKSDMNAFNILLKGIITLIIACIISLIGVLFETSILLDSKFLLEMDIFRGVKISQIAPIMITVLLYLSIFGYKREKEKNGLCLNEIIRLFKEDIKIGHVIVLGAFLVMGIVFIARTGHETNIKPSSVELLFRNMLELFLTARPRNKSFLMANPAFILMMYLAFRNQKWPIFILSLLVVIGQGNIVNTFSHIRAPLYLSYIRTNYEIAFGIILGGVAILLIDFIWRKIEGRKINA</sequence>
<evidence type="ECO:0000256" key="1">
    <source>
        <dbReference type="SAM" id="Phobius"/>
    </source>
</evidence>
<dbReference type="InterPro" id="IPR043748">
    <property type="entry name" value="DUF5693"/>
</dbReference>
<feature type="transmembrane region" description="Helical" evidence="1">
    <location>
        <begin position="658"/>
        <end position="676"/>
    </location>
</feature>